<evidence type="ECO:0000259" key="2">
    <source>
        <dbReference type="PROSITE" id="PS50020"/>
    </source>
</evidence>
<feature type="compositionally biased region" description="Low complexity" evidence="1">
    <location>
        <begin position="338"/>
        <end position="366"/>
    </location>
</feature>
<dbReference type="OrthoDB" id="546434at2759"/>
<feature type="domain" description="WW" evidence="2">
    <location>
        <begin position="384"/>
        <end position="418"/>
    </location>
</feature>
<name>A0A8H6Z4H5_9AGAR</name>
<accession>A0A8H6Z4H5</accession>
<dbReference type="InterPro" id="IPR001202">
    <property type="entry name" value="WW_dom"/>
</dbReference>
<evidence type="ECO:0000313" key="3">
    <source>
        <dbReference type="EMBL" id="KAF7370399.1"/>
    </source>
</evidence>
<dbReference type="AlphaFoldDB" id="A0A8H6Z4H5"/>
<evidence type="ECO:0000256" key="1">
    <source>
        <dbReference type="SAM" id="MobiDB-lite"/>
    </source>
</evidence>
<feature type="compositionally biased region" description="Polar residues" evidence="1">
    <location>
        <begin position="414"/>
        <end position="423"/>
    </location>
</feature>
<evidence type="ECO:0000313" key="4">
    <source>
        <dbReference type="Proteomes" id="UP000623467"/>
    </source>
</evidence>
<dbReference type="SMART" id="SM00456">
    <property type="entry name" value="WW"/>
    <property type="match status" value="1"/>
</dbReference>
<dbReference type="Gene3D" id="2.20.70.10">
    <property type="match status" value="1"/>
</dbReference>
<dbReference type="EMBL" id="JACAZH010000004">
    <property type="protein sequence ID" value="KAF7370399.1"/>
    <property type="molecule type" value="Genomic_DNA"/>
</dbReference>
<feature type="region of interest" description="Disordered" evidence="1">
    <location>
        <begin position="330"/>
        <end position="366"/>
    </location>
</feature>
<proteinExistence type="predicted"/>
<keyword evidence="4" id="KW-1185">Reference proteome</keyword>
<sequence length="652" mass="71968">MASYQNVLPGAEFQLSFRPTTNANGGYKYRFNRGTPVKMKHFDDSAQHDERSLHHTTFLHGFSISLSQGIWGRLFGQVTVSDFADSDLDIRNSRSDLVPFGSQGSLFSWSLSFFNGGQGSGKKYTDQDGEQVILSDLSQTSETVHPGRTINNFLLSQYPESAVVMTHDDDWRDILRDDGTEATIENTRELLERISEQFTMQEEDVAGTIFLVSKTEELGDKRGRFPFNYVNVMSDGEAQLDFSHSEQTFPERQTNNSVLDLSHAMMRGTQAENEEWLDAEIGSLQGGGMDKLANSTLDSPLESSDFWMPEVTADGQIYYVNMKTGQHTRDLLPTENFGDSSDSDSAGSTNSQSSSSSGTSASLGLSNDLLQGGSMAGFGLLRRTSTPEPWVKKLADNGMSYYYYNKSDGTVQWTRPETSQTTRICPLPPTSRIPPTISRLSLYSDESDIQPREPRQNQDGYHRRPRPSIDTKMRLTSAERIAQSLQQAIAPPPADLVTDLSAVARGAIQAVIKNIEAAGIEGRVPGEGRKMDVLVSAVVLAIRNLLYVSGASTVQIPSNALPRNMRNLKPSSTSSPLKPAQRKVTATLSRLVLSARALQYDAGSTVTDTLDRIQVDAEELERAVLTFVLDVQRFQHSTPSLLETTPRCLHDS</sequence>
<dbReference type="PROSITE" id="PS50020">
    <property type="entry name" value="WW_DOMAIN_2"/>
    <property type="match status" value="1"/>
</dbReference>
<feature type="region of interest" description="Disordered" evidence="1">
    <location>
        <begin position="414"/>
        <end position="471"/>
    </location>
</feature>
<comment type="caution">
    <text evidence="3">The sequence shown here is derived from an EMBL/GenBank/DDBJ whole genome shotgun (WGS) entry which is preliminary data.</text>
</comment>
<feature type="compositionally biased region" description="Basic and acidic residues" evidence="1">
    <location>
        <begin position="449"/>
        <end position="471"/>
    </location>
</feature>
<reference evidence="3" key="1">
    <citation type="submission" date="2020-05" db="EMBL/GenBank/DDBJ databases">
        <title>Mycena genomes resolve the evolution of fungal bioluminescence.</title>
        <authorList>
            <person name="Tsai I.J."/>
        </authorList>
    </citation>
    <scope>NUCLEOTIDE SEQUENCE</scope>
    <source>
        <strain evidence="3">160909Yilan</strain>
    </source>
</reference>
<dbReference type="CDD" id="cd00201">
    <property type="entry name" value="WW"/>
    <property type="match status" value="1"/>
</dbReference>
<protein>
    <recommendedName>
        <fullName evidence="2">WW domain-containing protein</fullName>
    </recommendedName>
</protein>
<organism evidence="3 4">
    <name type="scientific">Mycena sanguinolenta</name>
    <dbReference type="NCBI Taxonomy" id="230812"/>
    <lineage>
        <taxon>Eukaryota</taxon>
        <taxon>Fungi</taxon>
        <taxon>Dikarya</taxon>
        <taxon>Basidiomycota</taxon>
        <taxon>Agaricomycotina</taxon>
        <taxon>Agaricomycetes</taxon>
        <taxon>Agaricomycetidae</taxon>
        <taxon>Agaricales</taxon>
        <taxon>Marasmiineae</taxon>
        <taxon>Mycenaceae</taxon>
        <taxon>Mycena</taxon>
    </lineage>
</organism>
<dbReference type="Proteomes" id="UP000623467">
    <property type="component" value="Unassembled WGS sequence"/>
</dbReference>
<gene>
    <name evidence="3" type="ORF">MSAN_00671400</name>
</gene>